<dbReference type="Pfam" id="PF08544">
    <property type="entry name" value="GHMP_kinases_C"/>
    <property type="match status" value="1"/>
</dbReference>
<dbReference type="InterPro" id="IPR020568">
    <property type="entry name" value="Ribosomal_Su5_D2-typ_SF"/>
</dbReference>
<protein>
    <recommendedName>
        <fullName evidence="7 8">Homoserine kinase</fullName>
        <shortName evidence="7">HK</shortName>
        <shortName evidence="7">HSK</shortName>
        <ecNumber evidence="7 8">2.7.1.39</ecNumber>
    </recommendedName>
</protein>
<dbReference type="HAMAP" id="MF_00384">
    <property type="entry name" value="Homoser_kinase"/>
    <property type="match status" value="1"/>
</dbReference>
<dbReference type="PANTHER" id="PTHR20861">
    <property type="entry name" value="HOMOSERINE/4-DIPHOSPHOCYTIDYL-2-C-METHYL-D-ERYTHRITOL KINASE"/>
    <property type="match status" value="1"/>
</dbReference>
<comment type="similarity">
    <text evidence="7">Belongs to the GHMP kinase family. Homoserine kinase subfamily.</text>
</comment>
<evidence type="ECO:0000259" key="9">
    <source>
        <dbReference type="Pfam" id="PF00288"/>
    </source>
</evidence>
<dbReference type="Gene3D" id="3.30.230.10">
    <property type="match status" value="1"/>
</dbReference>
<comment type="caution">
    <text evidence="11">The sequence shown here is derived from an EMBL/GenBank/DDBJ whole genome shotgun (WGS) entry which is preliminary data.</text>
</comment>
<evidence type="ECO:0000256" key="4">
    <source>
        <dbReference type="ARBA" id="ARBA00022741"/>
    </source>
</evidence>
<keyword evidence="2 7" id="KW-0808">Transferase</keyword>
<dbReference type="Pfam" id="PF00288">
    <property type="entry name" value="GHMP_kinases_N"/>
    <property type="match status" value="1"/>
</dbReference>
<comment type="caution">
    <text evidence="7">Lacks conserved residue(s) required for the propagation of feature annotation.</text>
</comment>
<evidence type="ECO:0000256" key="8">
    <source>
        <dbReference type="NCBIfam" id="TIGR00191"/>
    </source>
</evidence>
<evidence type="ECO:0000313" key="12">
    <source>
        <dbReference type="Proteomes" id="UP000529843"/>
    </source>
</evidence>
<keyword evidence="6 7" id="KW-0067">ATP-binding</keyword>
<dbReference type="GO" id="GO:0005737">
    <property type="term" value="C:cytoplasm"/>
    <property type="evidence" value="ECO:0007669"/>
    <property type="project" value="UniProtKB-SubCell"/>
</dbReference>
<dbReference type="Gene3D" id="3.30.70.890">
    <property type="entry name" value="GHMP kinase, C-terminal domain"/>
    <property type="match status" value="1"/>
</dbReference>
<dbReference type="PIRSF" id="PIRSF000676">
    <property type="entry name" value="Homoser_kin"/>
    <property type="match status" value="1"/>
</dbReference>
<comment type="function">
    <text evidence="7">Catalyzes the ATP-dependent phosphorylation of L-homoserine to L-homoserine phosphate.</text>
</comment>
<dbReference type="PANTHER" id="PTHR20861:SF1">
    <property type="entry name" value="HOMOSERINE KINASE"/>
    <property type="match status" value="1"/>
</dbReference>
<dbReference type="InterPro" id="IPR013750">
    <property type="entry name" value="GHMP_kinase_C_dom"/>
</dbReference>
<dbReference type="GO" id="GO:0009088">
    <property type="term" value="P:threonine biosynthetic process"/>
    <property type="evidence" value="ECO:0007669"/>
    <property type="project" value="UniProtKB-UniRule"/>
</dbReference>
<dbReference type="UniPathway" id="UPA00050">
    <property type="reaction ID" value="UER00064"/>
</dbReference>
<dbReference type="AlphaFoldDB" id="A0A7K4NLW4"/>
<keyword evidence="5 7" id="KW-0418">Kinase</keyword>
<evidence type="ECO:0000256" key="6">
    <source>
        <dbReference type="ARBA" id="ARBA00022840"/>
    </source>
</evidence>
<dbReference type="InterPro" id="IPR006204">
    <property type="entry name" value="GHMP_kinase_N_dom"/>
</dbReference>
<dbReference type="Proteomes" id="UP000529843">
    <property type="component" value="Unassembled WGS sequence"/>
</dbReference>
<feature type="domain" description="GHMP kinase C-terminal" evidence="10">
    <location>
        <begin position="220"/>
        <end position="292"/>
    </location>
</feature>
<dbReference type="SUPFAM" id="SSF55060">
    <property type="entry name" value="GHMP Kinase, C-terminal domain"/>
    <property type="match status" value="1"/>
</dbReference>
<feature type="domain" description="GHMP kinase N-terminal" evidence="9">
    <location>
        <begin position="71"/>
        <end position="154"/>
    </location>
</feature>
<evidence type="ECO:0000256" key="2">
    <source>
        <dbReference type="ARBA" id="ARBA00022679"/>
    </source>
</evidence>
<dbReference type="InterPro" id="IPR036554">
    <property type="entry name" value="GHMP_kinase_C_sf"/>
</dbReference>
<dbReference type="EC" id="2.7.1.39" evidence="7 8"/>
<accession>A0A7K4NLW4</accession>
<proteinExistence type="inferred from homology"/>
<gene>
    <name evidence="7" type="primary">thrB</name>
    <name evidence="11" type="ORF">HX804_03200</name>
</gene>
<evidence type="ECO:0000313" key="11">
    <source>
        <dbReference type="EMBL" id="NWK02295.1"/>
    </source>
</evidence>
<comment type="subcellular location">
    <subcellularLocation>
        <location evidence="7">Cytoplasm</location>
    </subcellularLocation>
</comment>
<evidence type="ECO:0000256" key="3">
    <source>
        <dbReference type="ARBA" id="ARBA00022697"/>
    </source>
</evidence>
<name>A0A7K4NLW4_9ARCH</name>
<dbReference type="NCBIfam" id="NF002288">
    <property type="entry name" value="PRK01212.1-4"/>
    <property type="match status" value="1"/>
</dbReference>
<evidence type="ECO:0000259" key="10">
    <source>
        <dbReference type="Pfam" id="PF08544"/>
    </source>
</evidence>
<keyword evidence="4 7" id="KW-0547">Nucleotide-binding</keyword>
<organism evidence="11 12">
    <name type="scientific">Marine Group I thaumarchaeote</name>
    <dbReference type="NCBI Taxonomy" id="2511932"/>
    <lineage>
        <taxon>Archaea</taxon>
        <taxon>Nitrososphaerota</taxon>
        <taxon>Marine Group I</taxon>
    </lineage>
</organism>
<comment type="catalytic activity">
    <reaction evidence="7">
        <text>L-homoserine + ATP = O-phospho-L-homoserine + ADP + H(+)</text>
        <dbReference type="Rhea" id="RHEA:13985"/>
        <dbReference type="ChEBI" id="CHEBI:15378"/>
        <dbReference type="ChEBI" id="CHEBI:30616"/>
        <dbReference type="ChEBI" id="CHEBI:57476"/>
        <dbReference type="ChEBI" id="CHEBI:57590"/>
        <dbReference type="ChEBI" id="CHEBI:456216"/>
        <dbReference type="EC" id="2.7.1.39"/>
    </reaction>
</comment>
<dbReference type="InterPro" id="IPR014721">
    <property type="entry name" value="Ribsml_uS5_D2-typ_fold_subgr"/>
</dbReference>
<keyword evidence="7" id="KW-0963">Cytoplasm</keyword>
<keyword evidence="1 7" id="KW-0028">Amino-acid biosynthesis</keyword>
<dbReference type="PRINTS" id="PR00958">
    <property type="entry name" value="HOMSERKINASE"/>
</dbReference>
<evidence type="ECO:0000256" key="5">
    <source>
        <dbReference type="ARBA" id="ARBA00022777"/>
    </source>
</evidence>
<evidence type="ECO:0000256" key="7">
    <source>
        <dbReference type="HAMAP-Rule" id="MF_00384"/>
    </source>
</evidence>
<comment type="pathway">
    <text evidence="7">Amino-acid biosynthesis; L-threonine biosynthesis; L-threonine from L-aspartate: step 4/5.</text>
</comment>
<dbReference type="NCBIfam" id="TIGR00191">
    <property type="entry name" value="thrB"/>
    <property type="match status" value="1"/>
</dbReference>
<dbReference type="SUPFAM" id="SSF54211">
    <property type="entry name" value="Ribosomal protein S5 domain 2-like"/>
    <property type="match status" value="1"/>
</dbReference>
<dbReference type="InterPro" id="IPR000870">
    <property type="entry name" value="Homoserine_kinase"/>
</dbReference>
<dbReference type="GO" id="GO:0005524">
    <property type="term" value="F:ATP binding"/>
    <property type="evidence" value="ECO:0007669"/>
    <property type="project" value="UniProtKB-UniRule"/>
</dbReference>
<dbReference type="EMBL" id="JACAST010000022">
    <property type="protein sequence ID" value="NWK02295.1"/>
    <property type="molecule type" value="Genomic_DNA"/>
</dbReference>
<keyword evidence="3 7" id="KW-0791">Threonine biosynthesis</keyword>
<sequence>MVTNVKVRAPSSTANLGPGFDVFGLALDAFYDEITLSKTNKSITTNRPWHGVRILTTDDVPKDPQQNTAGLVVKAMKQKFKIKSGIEIRIKKGVPAGFGVGSSAASATAAALAFNKLFNLKLDSNTLIKCAGIGEKASAGTIHYDNVAASLLGGFVIVKIKPFEVVRLEPPKDLVLCIAIPQLKVPKKKTKISRAVIPKTVKLSDLTVNLSNAANIVSGFLIKDTELIGRSIQDVIVEPARKHLIPGFSKVKNNALNAGALGVTISGAGPSVIAFCKKSQNLKKIGKSMEKGFRSAKVGCDIIICKPSAGPKIRA</sequence>
<evidence type="ECO:0000256" key="1">
    <source>
        <dbReference type="ARBA" id="ARBA00022605"/>
    </source>
</evidence>
<dbReference type="GO" id="GO:0004413">
    <property type="term" value="F:homoserine kinase activity"/>
    <property type="evidence" value="ECO:0007669"/>
    <property type="project" value="UniProtKB-UniRule"/>
</dbReference>
<reference evidence="11 12" key="1">
    <citation type="journal article" date="2019" name="Environ. Microbiol.">
        <title>Genomics insights into ecotype formation of ammonia-oxidizing archaea in the deep ocean.</title>
        <authorList>
            <person name="Wang Y."/>
            <person name="Huang J.M."/>
            <person name="Cui G.J."/>
            <person name="Nunoura T."/>
            <person name="Takaki Y."/>
            <person name="Li W.L."/>
            <person name="Li J."/>
            <person name="Gao Z.M."/>
            <person name="Takai K."/>
            <person name="Zhang A.Q."/>
            <person name="Stepanauskas R."/>
        </authorList>
    </citation>
    <scope>NUCLEOTIDE SEQUENCE [LARGE SCALE GENOMIC DNA]</scope>
    <source>
        <strain evidence="11 12">N8</strain>
    </source>
</reference>